<name>A0A255G7B2_9ACTN</name>
<comment type="subcellular location">
    <subcellularLocation>
        <location evidence="1">Cell membrane</location>
        <topology evidence="1">Multi-pass membrane protein</topology>
    </subcellularLocation>
    <subcellularLocation>
        <location evidence="19">Cytoplasm</location>
    </subcellularLocation>
</comment>
<dbReference type="SUPFAM" id="SSF50249">
    <property type="entry name" value="Nucleic acid-binding proteins"/>
    <property type="match status" value="1"/>
</dbReference>
<evidence type="ECO:0000256" key="15">
    <source>
        <dbReference type="ARBA" id="ARBA00023268"/>
    </source>
</evidence>
<keyword evidence="6" id="KW-0808">Transferase</keyword>
<dbReference type="Pfam" id="PF16995">
    <property type="entry name" value="tRNA-synt_2_TM"/>
    <property type="match status" value="1"/>
</dbReference>
<dbReference type="NCBIfam" id="NF002821">
    <property type="entry name" value="PRK02983.1"/>
    <property type="match status" value="1"/>
</dbReference>
<dbReference type="InterPro" id="IPR045864">
    <property type="entry name" value="aa-tRNA-synth_II/BPL/LPL"/>
</dbReference>
<keyword evidence="14" id="KW-0046">Antibiotic resistance</keyword>
<dbReference type="AlphaFoldDB" id="A0A255G7B2"/>
<gene>
    <name evidence="19" type="primary">lysS</name>
    <name evidence="22" type="ORF">CGZ94_19750</name>
</gene>
<evidence type="ECO:0000256" key="12">
    <source>
        <dbReference type="ARBA" id="ARBA00023098"/>
    </source>
</evidence>
<evidence type="ECO:0000256" key="8">
    <source>
        <dbReference type="ARBA" id="ARBA00022723"/>
    </source>
</evidence>
<dbReference type="InterPro" id="IPR031553">
    <property type="entry name" value="tRNA-synt_2_TM"/>
</dbReference>
<protein>
    <recommendedName>
        <fullName evidence="19">Lysine--tRNA ligase</fullName>
        <ecNumber evidence="19">6.1.1.6</ecNumber>
    </recommendedName>
    <alternativeName>
        <fullName evidence="19">Lysyl-tRNA synthetase</fullName>
        <shortName evidence="19">LysRS</shortName>
    </alternativeName>
</protein>
<dbReference type="Gene3D" id="3.30.930.10">
    <property type="entry name" value="Bira Bifunctional Protein, Domain 2"/>
    <property type="match status" value="1"/>
</dbReference>
<dbReference type="InterPro" id="IPR004364">
    <property type="entry name" value="Aa-tRNA-synt_II"/>
</dbReference>
<evidence type="ECO:0000256" key="16">
    <source>
        <dbReference type="ARBA" id="ARBA00024681"/>
    </source>
</evidence>
<keyword evidence="9 19" id="KW-0547">Nucleotide-binding</keyword>
<dbReference type="EMBL" id="NMVO01000018">
    <property type="protein sequence ID" value="OYO08744.1"/>
    <property type="molecule type" value="Genomic_DNA"/>
</dbReference>
<accession>A0A255G7B2</accession>
<evidence type="ECO:0000256" key="20">
    <source>
        <dbReference type="SAM" id="Phobius"/>
    </source>
</evidence>
<keyword evidence="23" id="KW-1185">Reference proteome</keyword>
<dbReference type="CDD" id="cd04322">
    <property type="entry name" value="LysRS_N"/>
    <property type="match status" value="1"/>
</dbReference>
<comment type="subunit">
    <text evidence="19">Homodimer.</text>
</comment>
<keyword evidence="10 19" id="KW-0067">ATP-binding</keyword>
<keyword evidence="7 20" id="KW-0812">Transmembrane</keyword>
<dbReference type="Pfam" id="PF01336">
    <property type="entry name" value="tRNA_anti-codon"/>
    <property type="match status" value="1"/>
</dbReference>
<dbReference type="GO" id="GO:0005524">
    <property type="term" value="F:ATP binding"/>
    <property type="evidence" value="ECO:0007669"/>
    <property type="project" value="UniProtKB-UniRule"/>
</dbReference>
<feature type="transmembrane region" description="Helical" evidence="20">
    <location>
        <begin position="117"/>
        <end position="136"/>
    </location>
</feature>
<organism evidence="22 23">
    <name type="scientific">Enemella evansiae</name>
    <dbReference type="NCBI Taxonomy" id="2016499"/>
    <lineage>
        <taxon>Bacteria</taxon>
        <taxon>Bacillati</taxon>
        <taxon>Actinomycetota</taxon>
        <taxon>Actinomycetes</taxon>
        <taxon>Propionibacteriales</taxon>
        <taxon>Propionibacteriaceae</taxon>
        <taxon>Enemella</taxon>
    </lineage>
</organism>
<dbReference type="PRINTS" id="PR00982">
    <property type="entry name" value="TRNASYNTHLYS"/>
</dbReference>
<evidence type="ECO:0000256" key="2">
    <source>
        <dbReference type="ARBA" id="ARBA00005270"/>
    </source>
</evidence>
<evidence type="ECO:0000256" key="18">
    <source>
        <dbReference type="ARBA" id="ARBA00048573"/>
    </source>
</evidence>
<feature type="transmembrane region" description="Helical" evidence="20">
    <location>
        <begin position="80"/>
        <end position="105"/>
    </location>
</feature>
<evidence type="ECO:0000256" key="13">
    <source>
        <dbReference type="ARBA" id="ARBA00023146"/>
    </source>
</evidence>
<dbReference type="GO" id="GO:0046677">
    <property type="term" value="P:response to antibiotic"/>
    <property type="evidence" value="ECO:0007669"/>
    <property type="project" value="UniProtKB-KW"/>
</dbReference>
<comment type="similarity">
    <text evidence="2">In the N-terminal section; belongs to the LPG synthetase family.</text>
</comment>
<dbReference type="GO" id="GO:0006629">
    <property type="term" value="P:lipid metabolic process"/>
    <property type="evidence" value="ECO:0007669"/>
    <property type="project" value="UniProtKB-KW"/>
</dbReference>
<dbReference type="InterPro" id="IPR018149">
    <property type="entry name" value="Lys-tRNA-synth_II_C"/>
</dbReference>
<evidence type="ECO:0000256" key="19">
    <source>
        <dbReference type="HAMAP-Rule" id="MF_00252"/>
    </source>
</evidence>
<comment type="catalytic activity">
    <reaction evidence="18 19">
        <text>tRNA(Lys) + L-lysine + ATP = L-lysyl-tRNA(Lys) + AMP + diphosphate</text>
        <dbReference type="Rhea" id="RHEA:20792"/>
        <dbReference type="Rhea" id="RHEA-COMP:9696"/>
        <dbReference type="Rhea" id="RHEA-COMP:9697"/>
        <dbReference type="ChEBI" id="CHEBI:30616"/>
        <dbReference type="ChEBI" id="CHEBI:32551"/>
        <dbReference type="ChEBI" id="CHEBI:33019"/>
        <dbReference type="ChEBI" id="CHEBI:78442"/>
        <dbReference type="ChEBI" id="CHEBI:78529"/>
        <dbReference type="ChEBI" id="CHEBI:456215"/>
        <dbReference type="EC" id="6.1.1.6"/>
    </reaction>
</comment>
<keyword evidence="19" id="KW-0648">Protein biosynthesis</keyword>
<dbReference type="InterPro" id="IPR002313">
    <property type="entry name" value="Lys-tRNA-ligase_II"/>
</dbReference>
<dbReference type="GO" id="GO:0050071">
    <property type="term" value="F:phosphatidylglycerol lysyltransferase activity"/>
    <property type="evidence" value="ECO:0007669"/>
    <property type="project" value="UniProtKB-EC"/>
</dbReference>
<evidence type="ECO:0000256" key="11">
    <source>
        <dbReference type="ARBA" id="ARBA00022989"/>
    </source>
</evidence>
<keyword evidence="15" id="KW-0511">Multifunctional enzyme</keyword>
<feature type="binding site" evidence="19">
    <location>
        <position position="999"/>
    </location>
    <ligand>
        <name>Mg(2+)</name>
        <dbReference type="ChEBI" id="CHEBI:18420"/>
        <label>2</label>
    </ligand>
</feature>
<dbReference type="EC" id="6.1.1.6" evidence="19"/>
<keyword evidence="4" id="KW-1003">Cell membrane</keyword>
<evidence type="ECO:0000256" key="3">
    <source>
        <dbReference type="ARBA" id="ARBA00009968"/>
    </source>
</evidence>
<dbReference type="RefSeq" id="WP_094406963.1">
    <property type="nucleotide sequence ID" value="NZ_NMVO01000018.1"/>
</dbReference>
<dbReference type="GO" id="GO:0004824">
    <property type="term" value="F:lysine-tRNA ligase activity"/>
    <property type="evidence" value="ECO:0007669"/>
    <property type="project" value="UniProtKB-UniRule"/>
</dbReference>
<dbReference type="Pfam" id="PF00152">
    <property type="entry name" value="tRNA-synt_2"/>
    <property type="match status" value="1"/>
</dbReference>
<keyword evidence="5 19" id="KW-0436">Ligase</keyword>
<dbReference type="SUPFAM" id="SSF55681">
    <property type="entry name" value="Class II aaRS and biotin synthetases"/>
    <property type="match status" value="1"/>
</dbReference>
<dbReference type="InterPro" id="IPR044136">
    <property type="entry name" value="Lys-tRNA-ligase_II_N"/>
</dbReference>
<dbReference type="GO" id="GO:0006430">
    <property type="term" value="P:lysyl-tRNA aminoacylation"/>
    <property type="evidence" value="ECO:0007669"/>
    <property type="project" value="UniProtKB-UniRule"/>
</dbReference>
<evidence type="ECO:0000256" key="1">
    <source>
        <dbReference type="ARBA" id="ARBA00004651"/>
    </source>
</evidence>
<evidence type="ECO:0000313" key="22">
    <source>
        <dbReference type="EMBL" id="OYO08744.1"/>
    </source>
</evidence>
<evidence type="ECO:0000256" key="14">
    <source>
        <dbReference type="ARBA" id="ARBA00023251"/>
    </source>
</evidence>
<comment type="similarity">
    <text evidence="3">In the C-terminal section; belongs to the class-II aminoacyl-tRNA synthetase family.</text>
</comment>
<dbReference type="NCBIfam" id="TIGR00499">
    <property type="entry name" value="lysS_bact"/>
    <property type="match status" value="1"/>
</dbReference>
<keyword evidence="13 19" id="KW-0030">Aminoacyl-tRNA synthetase</keyword>
<evidence type="ECO:0000256" key="4">
    <source>
        <dbReference type="ARBA" id="ARBA00022475"/>
    </source>
</evidence>
<keyword evidence="19" id="KW-0963">Cytoplasm</keyword>
<dbReference type="GO" id="GO:0005829">
    <property type="term" value="C:cytosol"/>
    <property type="evidence" value="ECO:0007669"/>
    <property type="project" value="TreeGrafter"/>
</dbReference>
<feature type="domain" description="Aminoacyl-transfer RNA synthetases class-II family profile" evidence="21">
    <location>
        <begin position="757"/>
        <end position="1079"/>
    </location>
</feature>
<sequence length="1085" mass="120019">MQVLRRAVSALLRRTPWVFSRLLYLGLVLQVVHLLFGSAIWIRRVVGVYSIAFFDVIGSSLGFGAFLMILGWGLTRRKRLAWWVTVLLLGLQAVVNLLLIVSLLIVENVRGDRRVLAIAVVSLVTSTLMLVWLIAARKQFGARSPRGNWLKALLVLVIGFTVTAGIGALLVMVVPADPGRRGPVPRLEWLWHRLLHDSAGPTLAMPRWVAALLGFLQAVSLLAAFWALLRSQMNAVAHNPGDEPLVRALVAESPDDSLAYFATRRDKSWCFADDSRAAIAYRVVLGCCLASGDPVGPRQEWPSAIRAWQQMAHDYGWTPAVIGASETGAEAYARHADLRIVKLGDEAVLEPRNFNLDSHELRPVRQAVERMRRLGYTVRIRRHDAIDPVEMERLIELADRWRDTEEERGFSMALGRLGDPLDGGCLMVEALFADDEQRAGTEVAGLLSFVPWGPDGYSLDVMRRNPEADNGVTELMVAELMASGVRRVSLNFAVFRSAFERGAQIGAGPLIRLWRRLLLFASRWWQLESLYRSNVKYRPDWLPRYLGYDPDSGDVALVGAASGVAEGFVDLPAWLVGKPTLAPAPTLAEVEAVLPTPTTPPDTRPEQVRIRAGKRERLLAGGADPYPPDFQPTATCADATGECSVAGRVLRIRDHGGVIFCELRDWSGDLQVLLSADRVADLQRFGRDVDLGDHVGFHGVVGESRTGTRSLLADGWRLTAKSLRPLPDKRGGLSDPEARVRQRYLDLTINRSAAARLRTRSEAISEVRRILLDRGFLEVETPILQAIHGGANARPFRTHINAYDLDLYLRIAPELYLKRLLVGGVDRVFELGRNFRNEGADATHNPEFTMLEAYQAYADYTTMRHLTKDLITGAVTAGTGGTTLLGRDHTGTVQEVDLAGDWPVVTVNDAISAACGEPVTADTDREALVALARRLDIPIDARWTRGNVLLELYEHLVEDRTVAPTFYTDFPAEVSPLTRQHRTDDRLAERWDLVAFGAEIGTAYSELVDPVLQRQRLTEQSLQAAGGDPEAMELDEDFLVALEHGMPPAGGLGMGIDRLVMMITNTSIRDAITFPLVRPRRPGRG</sequence>
<feature type="transmembrane region" description="Helical" evidence="20">
    <location>
        <begin position="21"/>
        <end position="42"/>
    </location>
</feature>
<dbReference type="Gene3D" id="2.40.50.140">
    <property type="entry name" value="Nucleic acid-binding proteins"/>
    <property type="match status" value="1"/>
</dbReference>
<evidence type="ECO:0000256" key="17">
    <source>
        <dbReference type="ARBA" id="ARBA00047540"/>
    </source>
</evidence>
<dbReference type="PROSITE" id="PS50862">
    <property type="entry name" value="AA_TRNA_LIGASE_II"/>
    <property type="match status" value="1"/>
</dbReference>
<feature type="transmembrane region" description="Helical" evidence="20">
    <location>
        <begin position="48"/>
        <end position="73"/>
    </location>
</feature>
<dbReference type="InterPro" id="IPR012340">
    <property type="entry name" value="NA-bd_OB-fold"/>
</dbReference>
<evidence type="ECO:0000256" key="10">
    <source>
        <dbReference type="ARBA" id="ARBA00022840"/>
    </source>
</evidence>
<dbReference type="InterPro" id="IPR024320">
    <property type="entry name" value="LPG_synthase_C"/>
</dbReference>
<evidence type="ECO:0000256" key="5">
    <source>
        <dbReference type="ARBA" id="ARBA00022598"/>
    </source>
</evidence>
<dbReference type="InterPro" id="IPR004365">
    <property type="entry name" value="NA-bd_OB_tRNA"/>
</dbReference>
<evidence type="ECO:0000256" key="9">
    <source>
        <dbReference type="ARBA" id="ARBA00022741"/>
    </source>
</evidence>
<comment type="catalytic activity">
    <reaction evidence="17">
        <text>L-lysyl-tRNA(Lys) + a 1,2-diacyl-sn-glycero-3-phospho-(1'-sn-glycerol) = a 1,2-diacyl-sn-glycero-3-phospho-1'-(3'-O-L-lysyl)-sn-glycerol + tRNA(Lys)</text>
        <dbReference type="Rhea" id="RHEA:10668"/>
        <dbReference type="Rhea" id="RHEA-COMP:9696"/>
        <dbReference type="Rhea" id="RHEA-COMP:9697"/>
        <dbReference type="ChEBI" id="CHEBI:64716"/>
        <dbReference type="ChEBI" id="CHEBI:75792"/>
        <dbReference type="ChEBI" id="CHEBI:78442"/>
        <dbReference type="ChEBI" id="CHEBI:78529"/>
        <dbReference type="EC" id="2.3.2.3"/>
    </reaction>
</comment>
<dbReference type="GO" id="GO:0005886">
    <property type="term" value="C:plasma membrane"/>
    <property type="evidence" value="ECO:0007669"/>
    <property type="project" value="UniProtKB-SubCell"/>
</dbReference>
<keyword evidence="11 20" id="KW-1133">Transmembrane helix</keyword>
<dbReference type="HAMAP" id="MF_00252">
    <property type="entry name" value="Lys_tRNA_synth_class2"/>
    <property type="match status" value="1"/>
</dbReference>
<comment type="similarity">
    <text evidence="19">Belongs to the class-II aminoacyl-tRNA synthetase family.</text>
</comment>
<comment type="cofactor">
    <cofactor evidence="19">
        <name>Mg(2+)</name>
        <dbReference type="ChEBI" id="CHEBI:18420"/>
    </cofactor>
    <text evidence="19">Binds 3 Mg(2+) ions per subunit.</text>
</comment>
<dbReference type="PANTHER" id="PTHR42918">
    <property type="entry name" value="LYSYL-TRNA SYNTHETASE"/>
    <property type="match status" value="1"/>
</dbReference>
<dbReference type="OrthoDB" id="9801152at2"/>
<keyword evidence="12" id="KW-0443">Lipid metabolism</keyword>
<dbReference type="Pfam" id="PF09924">
    <property type="entry name" value="LPG_synthase_C"/>
    <property type="match status" value="1"/>
</dbReference>
<keyword evidence="8 19" id="KW-0479">Metal-binding</keyword>
<comment type="function">
    <text evidence="16">Catalyzes the production of L-lysyl-tRNA(Lys)transfer and the transfer of a lysyl group from L-lysyl-tRNA(Lys) to membrane-bound phosphatidylglycerol (PG), which produces lysylphosphatidylglycerol (LPG), one of the components of the bacterial membrane with a positive net charge. LPG synthesis contributes to the resistance to cationic antimicrobial peptides (CAMPs) and likely protects M.tuberculosis against the CAMPs produced by competiting microorganisms (bacteriocins). In fact, the modification of anionic phosphatidylglycerol with positively charged L-lysine results in repulsion of the peptides.</text>
</comment>
<evidence type="ECO:0000256" key="7">
    <source>
        <dbReference type="ARBA" id="ARBA00022692"/>
    </source>
</evidence>
<dbReference type="GO" id="GO:0000049">
    <property type="term" value="F:tRNA binding"/>
    <property type="evidence" value="ECO:0007669"/>
    <property type="project" value="TreeGrafter"/>
</dbReference>
<keyword evidence="20" id="KW-0472">Membrane</keyword>
<evidence type="ECO:0000259" key="21">
    <source>
        <dbReference type="PROSITE" id="PS50862"/>
    </source>
</evidence>
<comment type="caution">
    <text evidence="22">The sequence shown here is derived from an EMBL/GenBank/DDBJ whole genome shotgun (WGS) entry which is preliminary data.</text>
</comment>
<dbReference type="InterPro" id="IPR006195">
    <property type="entry name" value="aa-tRNA-synth_II"/>
</dbReference>
<evidence type="ECO:0000313" key="23">
    <source>
        <dbReference type="Proteomes" id="UP000215896"/>
    </source>
</evidence>
<dbReference type="Proteomes" id="UP000215896">
    <property type="component" value="Unassembled WGS sequence"/>
</dbReference>
<evidence type="ECO:0000256" key="6">
    <source>
        <dbReference type="ARBA" id="ARBA00022679"/>
    </source>
</evidence>
<feature type="transmembrane region" description="Helical" evidence="20">
    <location>
        <begin position="148"/>
        <end position="174"/>
    </location>
</feature>
<reference evidence="22 23" key="1">
    <citation type="submission" date="2017-07" db="EMBL/GenBank/DDBJ databases">
        <title>Draft whole genome sequences of clinical Proprionibacteriaceae strains.</title>
        <authorList>
            <person name="Bernier A.-M."/>
            <person name="Bernard K."/>
            <person name="Domingo M.-C."/>
        </authorList>
    </citation>
    <scope>NUCLEOTIDE SEQUENCE [LARGE SCALE GENOMIC DNA]</scope>
    <source>
        <strain evidence="22 23">NML 030167</strain>
    </source>
</reference>
<dbReference type="NCBIfam" id="NF001756">
    <property type="entry name" value="PRK00484.1"/>
    <property type="match status" value="1"/>
</dbReference>
<feature type="binding site" evidence="19">
    <location>
        <position position="992"/>
    </location>
    <ligand>
        <name>Mg(2+)</name>
        <dbReference type="ChEBI" id="CHEBI:18420"/>
        <label>1</label>
    </ligand>
</feature>
<dbReference type="PANTHER" id="PTHR42918:SF15">
    <property type="entry name" value="LYSINE--TRNA LIGASE, CHLOROPLASTIC_MITOCHONDRIAL"/>
    <property type="match status" value="1"/>
</dbReference>
<dbReference type="GO" id="GO:0000287">
    <property type="term" value="F:magnesium ion binding"/>
    <property type="evidence" value="ECO:0007669"/>
    <property type="project" value="UniProtKB-UniRule"/>
</dbReference>
<keyword evidence="19" id="KW-0460">Magnesium</keyword>
<proteinExistence type="inferred from homology"/>
<feature type="binding site" evidence="19">
    <location>
        <position position="999"/>
    </location>
    <ligand>
        <name>Mg(2+)</name>
        <dbReference type="ChEBI" id="CHEBI:18420"/>
        <label>1</label>
    </ligand>
</feature>